<proteinExistence type="predicted"/>
<dbReference type="InterPro" id="IPR000315">
    <property type="entry name" value="Znf_B-box"/>
</dbReference>
<feature type="region of interest" description="Disordered" evidence="2">
    <location>
        <begin position="1"/>
        <end position="23"/>
    </location>
</feature>
<organism evidence="4 5">
    <name type="scientific">Plasmodium ovale</name>
    <name type="common">malaria parasite P. ovale</name>
    <dbReference type="NCBI Taxonomy" id="36330"/>
    <lineage>
        <taxon>Eukaryota</taxon>
        <taxon>Sar</taxon>
        <taxon>Alveolata</taxon>
        <taxon>Apicomplexa</taxon>
        <taxon>Aconoidasida</taxon>
        <taxon>Haemosporida</taxon>
        <taxon>Plasmodiidae</taxon>
        <taxon>Plasmodium</taxon>
        <taxon>Plasmodium (Plasmodium)</taxon>
    </lineage>
</organism>
<dbReference type="EMBL" id="LT594595">
    <property type="protein sequence ID" value="SCQ16721.1"/>
    <property type="molecule type" value="Genomic_DNA"/>
</dbReference>
<dbReference type="PROSITE" id="PS50119">
    <property type="entry name" value="ZF_BBOX"/>
    <property type="match status" value="1"/>
</dbReference>
<dbReference type="Proteomes" id="UP000242942">
    <property type="component" value="Chromosome 14"/>
</dbReference>
<dbReference type="CDD" id="cd19804">
    <property type="entry name" value="Bbox1_TRIM19_C-V"/>
    <property type="match status" value="1"/>
</dbReference>
<evidence type="ECO:0000256" key="1">
    <source>
        <dbReference type="PROSITE-ProRule" id="PRU00024"/>
    </source>
</evidence>
<dbReference type="OrthoDB" id="376097at2759"/>
<keyword evidence="1" id="KW-0863">Zinc-finger</keyword>
<feature type="region of interest" description="Disordered" evidence="2">
    <location>
        <begin position="428"/>
        <end position="465"/>
    </location>
</feature>
<dbReference type="AlphaFoldDB" id="A0A1D3U9B6"/>
<reference evidence="4 5" key="1">
    <citation type="submission" date="2016-06" db="EMBL/GenBank/DDBJ databases">
        <authorList>
            <consortium name="Pathogen Informatics"/>
        </authorList>
    </citation>
    <scope>NUCLEOTIDE SEQUENCE [LARGE SCALE GENOMIC DNA]</scope>
    <source>
        <strain evidence="4">PocGH01</strain>
    </source>
</reference>
<dbReference type="GO" id="GO:0008270">
    <property type="term" value="F:zinc ion binding"/>
    <property type="evidence" value="ECO:0007669"/>
    <property type="project" value="UniProtKB-KW"/>
</dbReference>
<accession>A0A1D3U9B6</accession>
<feature type="compositionally biased region" description="Basic and acidic residues" evidence="2">
    <location>
        <begin position="12"/>
        <end position="23"/>
    </location>
</feature>
<keyword evidence="1" id="KW-0479">Metal-binding</keyword>
<feature type="compositionally biased region" description="Polar residues" evidence="2">
    <location>
        <begin position="1"/>
        <end position="11"/>
    </location>
</feature>
<protein>
    <submittedName>
        <fullName evidence="4">Tripartite motif protein, putative</fullName>
    </submittedName>
</protein>
<dbReference type="VEuPathDB" id="PlasmoDB:POWCR01_140010700"/>
<dbReference type="VEuPathDB" id="PlasmoDB:PocGH01_14016000"/>
<evidence type="ECO:0000313" key="5">
    <source>
        <dbReference type="Proteomes" id="UP000242942"/>
    </source>
</evidence>
<dbReference type="CDD" id="cd19756">
    <property type="entry name" value="Bbox2"/>
    <property type="match status" value="1"/>
</dbReference>
<dbReference type="Gene3D" id="3.30.160.60">
    <property type="entry name" value="Classic Zinc Finger"/>
    <property type="match status" value="1"/>
</dbReference>
<evidence type="ECO:0000259" key="3">
    <source>
        <dbReference type="PROSITE" id="PS50119"/>
    </source>
</evidence>
<keyword evidence="5" id="KW-1185">Reference proteome</keyword>
<dbReference type="SUPFAM" id="SSF57845">
    <property type="entry name" value="B-box zinc-binding domain"/>
    <property type="match status" value="1"/>
</dbReference>
<feature type="compositionally biased region" description="Polar residues" evidence="2">
    <location>
        <begin position="443"/>
        <end position="452"/>
    </location>
</feature>
<name>A0A1D3U9B6_PLAOA</name>
<sequence>MQSMDNYSSSNEDTHSDGVKLSDSLDKSNAKYHEAENGSTDELCETRKKRTYRCANCNREVEDVLILSCKHLMCLTCASIQLQEKYDAFVKAYSGLRNTEKREASYKLGNCFADSSRLIEKANDDKVEEILKKEKLGYITCHMCNIKNKLTLDTIELLTKVGLFSSDVLNVHTFHSNIVCNSDGNKNKREGINEEHLKEMCKQLSDVSHCHTAHDDTLKSEKLKRLLLSSSKYKYLDEHIDDLSRYSYLCNICSFNEAVIYCNDCVEYLCRQCCESIHEMDIVNKIGYKNEKNHNYYEIEKEGINLKKIVKSPKKFMNITREDIEILNKTDDESFDDEGFDEKKKYKVYDDEDYSDFDIYDEKHFYERKKMLIEKDEKKKKKVNISNKLNDLVENMKNGSSYDSDNSSVGGTIGSIIDTGGKFKRNKKKSKIRRSIIRERGTKTSSGRSISWGQRGGKQNRKGELLRRDEKVIHEDEVKNESICLLSNESKPCVDVSSSESSLPSNDDSGREICINNITNMDTQSNRVNGDTNESANGYAFGAVQSGINNLLTDEIVNTKNFTTIENIRCSQHYNYPIQYFCHTCNGKCFCAECAINGIHTTECNIENINTAFITVLNNYLIQWNEVINELINDLDRNFYESLEDTKHDWSSLLSESYYDLSSKISYIINNMNKKEKEIFHQFDIYMENFKKENLDYIDLLNSKYEDIEKIINIIRDNKFEKNPIDLIKFYRNNINAIDKTIFLNNDFKPIEDLSKIRESKIFYMDLYASQIISYLRYLQTFLTSDISLSLM</sequence>
<feature type="domain" description="B box-type" evidence="3">
    <location>
        <begin position="245"/>
        <end position="299"/>
    </location>
</feature>
<keyword evidence="1" id="KW-0862">Zinc</keyword>
<evidence type="ECO:0000256" key="2">
    <source>
        <dbReference type="SAM" id="MobiDB-lite"/>
    </source>
</evidence>
<gene>
    <name evidence="4" type="primary">PocGH01_14016000</name>
    <name evidence="4" type="ORF">POCGH01_14016000</name>
</gene>
<evidence type="ECO:0000313" key="4">
    <source>
        <dbReference type="EMBL" id="SCQ16721.1"/>
    </source>
</evidence>